<organism evidence="1 2">
    <name type="scientific">Mycolicibacterium mageritense</name>
    <name type="common">Mycobacterium mageritense</name>
    <dbReference type="NCBI Taxonomy" id="53462"/>
    <lineage>
        <taxon>Bacteria</taxon>
        <taxon>Bacillati</taxon>
        <taxon>Actinomycetota</taxon>
        <taxon>Actinomycetes</taxon>
        <taxon>Mycobacteriales</taxon>
        <taxon>Mycobacteriaceae</taxon>
        <taxon>Mycolicibacterium</taxon>
    </lineage>
</organism>
<keyword evidence="2" id="KW-1185">Reference proteome</keyword>
<dbReference type="EMBL" id="AP022567">
    <property type="protein sequence ID" value="BBX33937.1"/>
    <property type="molecule type" value="Genomic_DNA"/>
</dbReference>
<dbReference type="RefSeq" id="WP_036431893.1">
    <property type="nucleotide sequence ID" value="NZ_AP022567.1"/>
</dbReference>
<reference evidence="1 2" key="1">
    <citation type="journal article" date="2019" name="Emerg. Microbes Infect.">
        <title>Comprehensive subspecies identification of 175 nontuberculous mycobacteria species based on 7547 genomic profiles.</title>
        <authorList>
            <person name="Matsumoto Y."/>
            <person name="Kinjo T."/>
            <person name="Motooka D."/>
            <person name="Nabeya D."/>
            <person name="Jung N."/>
            <person name="Uechi K."/>
            <person name="Horii T."/>
            <person name="Iida T."/>
            <person name="Fujita J."/>
            <person name="Nakamura S."/>
        </authorList>
    </citation>
    <scope>NUCLEOTIDE SEQUENCE [LARGE SCALE GENOMIC DNA]</scope>
    <source>
        <strain evidence="1 2">JCM 12375</strain>
    </source>
</reference>
<accession>A0ABN5Y713</accession>
<sequence length="156" mass="16259">MTCEPNWRTRPPSDAWRDTITAAEYAAHDDPARCCATITGSTCNPGWLVISGAVLLAGLLREGASADELRSEVLRVAAATGATDYTTVAALEAVALAEAMQRDDYAAVRELCLGSQVSAHDLAHAACAITGQAIAALAVDISGVFDRLREYGHGAA</sequence>
<evidence type="ECO:0000313" key="1">
    <source>
        <dbReference type="EMBL" id="BBX33937.1"/>
    </source>
</evidence>
<evidence type="ECO:0000313" key="2">
    <source>
        <dbReference type="Proteomes" id="UP000465622"/>
    </source>
</evidence>
<proteinExistence type="predicted"/>
<dbReference type="Proteomes" id="UP000465622">
    <property type="component" value="Chromosome"/>
</dbReference>
<gene>
    <name evidence="1" type="ORF">MMAGJ_32190</name>
</gene>
<name>A0ABN5Y713_MYCME</name>
<protein>
    <submittedName>
        <fullName evidence="1">Uncharacterized protein</fullName>
    </submittedName>
</protein>